<comment type="caution">
    <text evidence="2">The sequence shown here is derived from an EMBL/GenBank/DDBJ whole genome shotgun (WGS) entry which is preliminary data.</text>
</comment>
<dbReference type="AlphaFoldDB" id="A0A9W8JNK0"/>
<accession>A0A9W8JNK0</accession>
<protein>
    <submittedName>
        <fullName evidence="2">Uncharacterized protein</fullName>
    </submittedName>
</protein>
<evidence type="ECO:0000256" key="1">
    <source>
        <dbReference type="SAM" id="Coils"/>
    </source>
</evidence>
<keyword evidence="3" id="KW-1185">Reference proteome</keyword>
<dbReference type="EMBL" id="JANKHO010003897">
    <property type="protein sequence ID" value="KAJ3480256.1"/>
    <property type="molecule type" value="Genomic_DNA"/>
</dbReference>
<sequence length="110" mass="12696">MDYVEQHPAVDRIREVYQLLEPDVYRVLRAYRGNADQLNAQRRRALQLLDSAREHQHRFPLDEWVRLQANIDDMVVALDAACSEAADPVDDQPFVVVSRPKDRSAQPTQG</sequence>
<dbReference type="Proteomes" id="UP001148786">
    <property type="component" value="Unassembled WGS sequence"/>
</dbReference>
<organism evidence="2 3">
    <name type="scientific">Agrocybe chaxingu</name>
    <dbReference type="NCBI Taxonomy" id="84603"/>
    <lineage>
        <taxon>Eukaryota</taxon>
        <taxon>Fungi</taxon>
        <taxon>Dikarya</taxon>
        <taxon>Basidiomycota</taxon>
        <taxon>Agaricomycotina</taxon>
        <taxon>Agaricomycetes</taxon>
        <taxon>Agaricomycetidae</taxon>
        <taxon>Agaricales</taxon>
        <taxon>Agaricineae</taxon>
        <taxon>Strophariaceae</taxon>
        <taxon>Agrocybe</taxon>
    </lineage>
</organism>
<keyword evidence="1" id="KW-0175">Coiled coil</keyword>
<reference evidence="2" key="1">
    <citation type="submission" date="2022-07" db="EMBL/GenBank/DDBJ databases">
        <title>Genome Sequence of Agrocybe chaxingu.</title>
        <authorList>
            <person name="Buettner E."/>
        </authorList>
    </citation>
    <scope>NUCLEOTIDE SEQUENCE</scope>
    <source>
        <strain evidence="2">MP-N11</strain>
    </source>
</reference>
<evidence type="ECO:0000313" key="2">
    <source>
        <dbReference type="EMBL" id="KAJ3480256.1"/>
    </source>
</evidence>
<evidence type="ECO:0000313" key="3">
    <source>
        <dbReference type="Proteomes" id="UP001148786"/>
    </source>
</evidence>
<name>A0A9W8JNK0_9AGAR</name>
<gene>
    <name evidence="2" type="ORF">NLJ89_g12291</name>
</gene>
<feature type="coiled-coil region" evidence="1">
    <location>
        <begin position="28"/>
        <end position="55"/>
    </location>
</feature>
<proteinExistence type="predicted"/>